<proteinExistence type="predicted"/>
<dbReference type="Gene3D" id="3.40.30.10">
    <property type="entry name" value="Glutaredoxin"/>
    <property type="match status" value="1"/>
</dbReference>
<dbReference type="HOGENOM" id="CLU_048934_1_0_1"/>
<evidence type="ECO:0000313" key="2">
    <source>
        <dbReference type="Proteomes" id="UP000007241"/>
    </source>
</evidence>
<dbReference type="AlphaFoldDB" id="F4P691"/>
<accession>F4P691</accession>
<dbReference type="EMBL" id="GL882886">
    <property type="protein sequence ID" value="EGF79567.1"/>
    <property type="molecule type" value="Genomic_DNA"/>
</dbReference>
<dbReference type="Proteomes" id="UP000007241">
    <property type="component" value="Unassembled WGS sequence"/>
</dbReference>
<dbReference type="SUPFAM" id="SSF52833">
    <property type="entry name" value="Thioredoxin-like"/>
    <property type="match status" value="1"/>
</dbReference>
<dbReference type="Pfam" id="PF06999">
    <property type="entry name" value="Suc_Fer-like"/>
    <property type="match status" value="1"/>
</dbReference>
<dbReference type="InterPro" id="IPR036249">
    <property type="entry name" value="Thioredoxin-like_sf"/>
</dbReference>
<reference evidence="1 2" key="1">
    <citation type="submission" date="2009-12" db="EMBL/GenBank/DDBJ databases">
        <title>The draft genome of Batrachochytrium dendrobatidis.</title>
        <authorList>
            <consortium name="US DOE Joint Genome Institute (JGI-PGF)"/>
            <person name="Kuo A."/>
            <person name="Salamov A."/>
            <person name="Schmutz J."/>
            <person name="Lucas S."/>
            <person name="Pitluck S."/>
            <person name="Rosenblum E."/>
            <person name="Stajich J."/>
            <person name="Eisen M."/>
            <person name="Grigoriev I.V."/>
        </authorList>
    </citation>
    <scope>NUCLEOTIDE SEQUENCE [LARGE SCALE GENOMIC DNA]</scope>
    <source>
        <strain evidence="2">JAM81 / FGSC 10211</strain>
    </source>
</reference>
<evidence type="ECO:0008006" key="3">
    <source>
        <dbReference type="Google" id="ProtNLM"/>
    </source>
</evidence>
<dbReference type="CDD" id="cd03062">
    <property type="entry name" value="TRX_Fd_Sucrase"/>
    <property type="match status" value="1"/>
</dbReference>
<dbReference type="PANTHER" id="PTHR31902">
    <property type="entry name" value="ACTIN PATCHES DISTAL PROTEIN 1"/>
    <property type="match status" value="1"/>
</dbReference>
<protein>
    <recommendedName>
        <fullName evidence="3">Sucrase/ferredoxin-like family protein</fullName>
    </recommendedName>
</protein>
<evidence type="ECO:0000313" key="1">
    <source>
        <dbReference type="EMBL" id="EGF79567.1"/>
    </source>
</evidence>
<sequence>MKYLADAISGLARNISQVLIADSQSEATPSQSVAPEASASPIDPPIASDVHFTDSPCYTCNDPCTDHPQLPGYLAKNIDVETPLHGTMKPYRQHILVRVGLGTKWAEKLGQTPNAFFTHVDDSISNLHPPFRSLITAFESSTGDDQVEPEDTDCTQVLLFPQNIALDRVHVSDIGTLADCIIAYHKMMDQSSDAGESGLPVEGESPEIMLKLLPEAFAAKTLAKPWGHKTTVMVCTHKRRDKRCGVAGPLLMKEFNDAVKEFDMDADVGVYGVSHFGGHKFAGNIIIYRYNSGGQMVGDWYGRVRTCHARPILETTVKQDKIFKELWRGRMDAIVRKDSKSSMVW</sequence>
<dbReference type="STRING" id="684364.F4P691"/>
<dbReference type="InterPro" id="IPR009737">
    <property type="entry name" value="Aim32/Apd1-like"/>
</dbReference>
<gene>
    <name evidence="1" type="ORF">BATDEDRAFT_37140</name>
</gene>
<organism evidence="1 2">
    <name type="scientific">Batrachochytrium dendrobatidis (strain JAM81 / FGSC 10211)</name>
    <name type="common">Frog chytrid fungus</name>
    <dbReference type="NCBI Taxonomy" id="684364"/>
    <lineage>
        <taxon>Eukaryota</taxon>
        <taxon>Fungi</taxon>
        <taxon>Fungi incertae sedis</taxon>
        <taxon>Chytridiomycota</taxon>
        <taxon>Chytridiomycota incertae sedis</taxon>
        <taxon>Chytridiomycetes</taxon>
        <taxon>Rhizophydiales</taxon>
        <taxon>Rhizophydiales incertae sedis</taxon>
        <taxon>Batrachochytrium</taxon>
    </lineage>
</organism>
<dbReference type="InParanoid" id="F4P691"/>
<dbReference type="GeneID" id="18241315"/>
<dbReference type="OMA" id="VHPESQL"/>
<dbReference type="OrthoDB" id="10253744at2759"/>
<dbReference type="PANTHER" id="PTHR31902:SF14">
    <property type="entry name" value="ACTIN PATCHES DISTAL PROTEIN 1"/>
    <property type="match status" value="1"/>
</dbReference>
<dbReference type="RefSeq" id="XP_006680028.1">
    <property type="nucleotide sequence ID" value="XM_006679965.1"/>
</dbReference>
<keyword evidence="2" id="KW-1185">Reference proteome</keyword>
<name>F4P691_BATDJ</name>